<proteinExistence type="predicted"/>
<evidence type="ECO:0000259" key="1">
    <source>
        <dbReference type="PROSITE" id="PS51832"/>
    </source>
</evidence>
<feature type="domain" description="HD-GYP" evidence="1">
    <location>
        <begin position="105"/>
        <end position="296"/>
    </location>
</feature>
<dbReference type="Proteomes" id="UP000295788">
    <property type="component" value="Unassembled WGS sequence"/>
</dbReference>
<evidence type="ECO:0000313" key="3">
    <source>
        <dbReference type="Proteomes" id="UP000295788"/>
    </source>
</evidence>
<dbReference type="PANTHER" id="PTHR43155:SF2">
    <property type="entry name" value="CYCLIC DI-GMP PHOSPHODIESTERASE PA4108"/>
    <property type="match status" value="1"/>
</dbReference>
<name>A0A4R3KKS2_9BACI</name>
<dbReference type="CDD" id="cd00077">
    <property type="entry name" value="HDc"/>
    <property type="match status" value="1"/>
</dbReference>
<dbReference type="Gene3D" id="1.10.3210.10">
    <property type="entry name" value="Hypothetical protein af1432"/>
    <property type="match status" value="1"/>
</dbReference>
<comment type="caution">
    <text evidence="2">The sequence shown here is derived from an EMBL/GenBank/DDBJ whole genome shotgun (WGS) entry which is preliminary data.</text>
</comment>
<dbReference type="EMBL" id="SMAB01000003">
    <property type="protein sequence ID" value="TCS83851.1"/>
    <property type="molecule type" value="Genomic_DNA"/>
</dbReference>
<dbReference type="SMART" id="SM00471">
    <property type="entry name" value="HDc"/>
    <property type="match status" value="1"/>
</dbReference>
<dbReference type="InterPro" id="IPR003607">
    <property type="entry name" value="HD/PDEase_dom"/>
</dbReference>
<dbReference type="PROSITE" id="PS51832">
    <property type="entry name" value="HD_GYP"/>
    <property type="match status" value="1"/>
</dbReference>
<protein>
    <submittedName>
        <fullName evidence="2">Metal dependent phosphohydrolase</fullName>
    </submittedName>
</protein>
<dbReference type="SUPFAM" id="SSF109604">
    <property type="entry name" value="HD-domain/PDEase-like"/>
    <property type="match status" value="1"/>
</dbReference>
<evidence type="ECO:0000313" key="2">
    <source>
        <dbReference type="EMBL" id="TCS83851.1"/>
    </source>
</evidence>
<dbReference type="AlphaFoldDB" id="A0A4R3KKS2"/>
<dbReference type="OrthoDB" id="9759601at2"/>
<dbReference type="GO" id="GO:0016787">
    <property type="term" value="F:hydrolase activity"/>
    <property type="evidence" value="ECO:0007669"/>
    <property type="project" value="UniProtKB-KW"/>
</dbReference>
<gene>
    <name evidence="2" type="ORF">EDD72_103179</name>
</gene>
<organism evidence="2 3">
    <name type="scientific">Tepidibacillus fermentans</name>
    <dbReference type="NCBI Taxonomy" id="1281767"/>
    <lineage>
        <taxon>Bacteria</taxon>
        <taxon>Bacillati</taxon>
        <taxon>Bacillota</taxon>
        <taxon>Bacilli</taxon>
        <taxon>Bacillales</taxon>
        <taxon>Bacillaceae</taxon>
        <taxon>Tepidibacillus</taxon>
    </lineage>
</organism>
<reference evidence="2 3" key="1">
    <citation type="submission" date="2019-03" db="EMBL/GenBank/DDBJ databases">
        <title>Genomic Encyclopedia of Type Strains, Phase IV (KMG-IV): sequencing the most valuable type-strain genomes for metagenomic binning, comparative biology and taxonomic classification.</title>
        <authorList>
            <person name="Goeker M."/>
        </authorList>
    </citation>
    <scope>NUCLEOTIDE SEQUENCE [LARGE SCALE GENOMIC DNA]</scope>
    <source>
        <strain evidence="2 3">DSM 23802</strain>
    </source>
</reference>
<dbReference type="InterPro" id="IPR037522">
    <property type="entry name" value="HD_GYP_dom"/>
</dbReference>
<dbReference type="PANTHER" id="PTHR43155">
    <property type="entry name" value="CYCLIC DI-GMP PHOSPHODIESTERASE PA4108-RELATED"/>
    <property type="match status" value="1"/>
</dbReference>
<sequence length="347" mass="39406">MRYTTIGSVREGQILGKNIYSMDGKILLRNGVSLTKQIILKLKQLGITAIYIKDDRFSDIEVEDIVSEETKRATIGVLSESVKCIQTGKELNMKELQNNTSELIDEILKNKDNLVFLGDILTKDNQLFIHSVNVCIISIIIGINLKMSRNQLQELALGALFHDIGKVIPDEALDKLTLKHDNVNEHTWRGFYYLRKKPEINAVSSIVALEHHEYMNGKGSPRGLKKDEIHLYAKIVGLANYYDNLVNPHMGNIRIKPHEALEKIMGLTNHFFEHDIVWQFLQSIATYPNGSTVRLSTNEIGIVVGQHKGLPTRPIIRLLKEQNSNQIEAMEIDLAKEKTVFIEEVLE</sequence>
<accession>A0A4R3KKS2</accession>
<keyword evidence="3" id="KW-1185">Reference proteome</keyword>
<dbReference type="Pfam" id="PF13487">
    <property type="entry name" value="HD_5"/>
    <property type="match status" value="1"/>
</dbReference>
<keyword evidence="2" id="KW-0378">Hydrolase</keyword>
<dbReference type="RefSeq" id="WP_132767267.1">
    <property type="nucleotide sequence ID" value="NZ_SMAB01000003.1"/>
</dbReference>